<dbReference type="Proteomes" id="UP001501170">
    <property type="component" value="Unassembled WGS sequence"/>
</dbReference>
<organism evidence="2 3">
    <name type="scientific">Gordonia cholesterolivorans</name>
    <dbReference type="NCBI Taxonomy" id="559625"/>
    <lineage>
        <taxon>Bacteria</taxon>
        <taxon>Bacillati</taxon>
        <taxon>Actinomycetota</taxon>
        <taxon>Actinomycetes</taxon>
        <taxon>Mycobacteriales</taxon>
        <taxon>Gordoniaceae</taxon>
        <taxon>Gordonia</taxon>
    </lineage>
</organism>
<evidence type="ECO:0000256" key="1">
    <source>
        <dbReference type="SAM" id="MobiDB-lite"/>
    </source>
</evidence>
<sequence>MAILVRQPASGSSDYRPRDARRSDGDDRRPLRRPRPAQDALARRLTTHTERLRESRRIRKQQYNDAARAAADAGGPDPCGETVFGETARDGTVSGHLALALDTWRGRDFTLRARAVGLGWLPFVEPPEHVETAEIADMRLRRRYRPDSEDQAALRLMQADENGRLAVLTAVVAARLHQNPAWHDDLLDRYQARIDLDAEVRTVAESAAAIRRARRILGSQPLGPRASDPEIVNAYIDKSSGLDQRADALTDRVLAFLTYAEGVDRAREQLDRRAWLDATAPIDEFESRVDVAFDRSVADHLRQRAADVPHSPRATSERPRRSG</sequence>
<name>A0ABN3HJ83_9ACTN</name>
<feature type="compositionally biased region" description="Basic and acidic residues" evidence="1">
    <location>
        <begin position="15"/>
        <end position="29"/>
    </location>
</feature>
<evidence type="ECO:0000313" key="2">
    <source>
        <dbReference type="EMBL" id="GAA2381704.1"/>
    </source>
</evidence>
<protein>
    <submittedName>
        <fullName evidence="2">Uncharacterized protein</fullName>
    </submittedName>
</protein>
<feature type="region of interest" description="Disordered" evidence="1">
    <location>
        <begin position="301"/>
        <end position="323"/>
    </location>
</feature>
<accession>A0ABN3HJ83</accession>
<comment type="caution">
    <text evidence="2">The sequence shown here is derived from an EMBL/GenBank/DDBJ whole genome shotgun (WGS) entry which is preliminary data.</text>
</comment>
<gene>
    <name evidence="2" type="ORF">GCM10009855_22260</name>
</gene>
<reference evidence="2 3" key="1">
    <citation type="journal article" date="2019" name="Int. J. Syst. Evol. Microbiol.">
        <title>The Global Catalogue of Microorganisms (GCM) 10K type strain sequencing project: providing services to taxonomists for standard genome sequencing and annotation.</title>
        <authorList>
            <consortium name="The Broad Institute Genomics Platform"/>
            <consortium name="The Broad Institute Genome Sequencing Center for Infectious Disease"/>
            <person name="Wu L."/>
            <person name="Ma J."/>
        </authorList>
    </citation>
    <scope>NUCLEOTIDE SEQUENCE [LARGE SCALE GENOMIC DNA]</scope>
    <source>
        <strain evidence="2 3">JCM 16227</strain>
    </source>
</reference>
<feature type="region of interest" description="Disordered" evidence="1">
    <location>
        <begin position="1"/>
        <end position="87"/>
    </location>
</feature>
<keyword evidence="3" id="KW-1185">Reference proteome</keyword>
<proteinExistence type="predicted"/>
<dbReference type="EMBL" id="BAAARB010000010">
    <property type="protein sequence ID" value="GAA2381704.1"/>
    <property type="molecule type" value="Genomic_DNA"/>
</dbReference>
<feature type="compositionally biased region" description="Low complexity" evidence="1">
    <location>
        <begin position="65"/>
        <end position="78"/>
    </location>
</feature>
<evidence type="ECO:0000313" key="3">
    <source>
        <dbReference type="Proteomes" id="UP001501170"/>
    </source>
</evidence>